<keyword evidence="11" id="KW-1185">Reference proteome</keyword>
<dbReference type="PANTHER" id="PTHR30574">
    <property type="entry name" value="INNER MEMBRANE PROTEIN YEDE"/>
    <property type="match status" value="1"/>
</dbReference>
<reference evidence="10 11" key="1">
    <citation type="submission" date="2018-07" db="EMBL/GenBank/DDBJ databases">
        <title>Genomic Encyclopedia of Type Strains, Phase IV (KMG-IV): sequencing the most valuable type-strain genomes for metagenomic binning, comparative biology and taxonomic classification.</title>
        <authorList>
            <person name="Goeker M."/>
        </authorList>
    </citation>
    <scope>NUCLEOTIDE SEQUENCE [LARGE SCALE GENOMIC DNA]</scope>
    <source>
        <strain evidence="10 11">DSM 21634</strain>
    </source>
</reference>
<keyword evidence="5 9" id="KW-0812">Transmembrane</keyword>
<evidence type="ECO:0000256" key="6">
    <source>
        <dbReference type="ARBA" id="ARBA00022989"/>
    </source>
</evidence>
<sequence length="383" mass="38662">MFASTDPATIARTVVIGGLLIGLALGIVGQASRFCIRGAIADWVIFRGPARLASWLLAIGVGALCVQGLVSGGLLDATRTIAWSDRLAWLSCAVGGLLFGYGMILSGGCPQRCLVKAGSGSLKAMVVLVLVAIAALMTLRGAFAGLRVDYLDAAALPLAGPQDLGGLLSRASGVGAAGLRWALAGLIAAGAFAFAWRARQRLDAVHWVGGIGVGLLLGVALFITGHLGFLAEHPETLESAWLGTQSRRPEGLSFAAPMAAALDLLTLWTDRATVLTFGVAVALGVLVGSHISARLRGEFRLESFTTPGELASHSAGALLMGFGGVTALGCSVGNGVTGLALQSAGSVLAVAGIVAGACLALLVQDRHSAARGIGTPVAPSASR</sequence>
<evidence type="ECO:0000313" key="10">
    <source>
        <dbReference type="EMBL" id="RCW74544.1"/>
    </source>
</evidence>
<protein>
    <submittedName>
        <fullName evidence="10">Uncharacterized protein</fullName>
    </submittedName>
</protein>
<feature type="transmembrane region" description="Helical" evidence="9">
    <location>
        <begin position="178"/>
        <end position="196"/>
    </location>
</feature>
<dbReference type="RefSeq" id="WP_114467629.1">
    <property type="nucleotide sequence ID" value="NZ_QPJK01000002.1"/>
</dbReference>
<keyword evidence="6 9" id="KW-1133">Transmembrane helix</keyword>
<comment type="similarity">
    <text evidence="8">Belongs to the TsuA/YedE (TC 9.B.102) family.</text>
</comment>
<keyword evidence="3" id="KW-1003">Cell membrane</keyword>
<dbReference type="PANTHER" id="PTHR30574:SF1">
    <property type="entry name" value="SULPHUR TRANSPORT DOMAIN-CONTAINING PROTEIN"/>
    <property type="match status" value="1"/>
</dbReference>
<evidence type="ECO:0000256" key="5">
    <source>
        <dbReference type="ARBA" id="ARBA00022692"/>
    </source>
</evidence>
<comment type="caution">
    <text evidence="10">The sequence shown here is derived from an EMBL/GenBank/DDBJ whole genome shotgun (WGS) entry which is preliminary data.</text>
</comment>
<evidence type="ECO:0000256" key="1">
    <source>
        <dbReference type="ARBA" id="ARBA00004429"/>
    </source>
</evidence>
<evidence type="ECO:0000313" key="11">
    <source>
        <dbReference type="Proteomes" id="UP000252884"/>
    </source>
</evidence>
<feature type="transmembrane region" description="Helical" evidence="9">
    <location>
        <begin position="208"/>
        <end position="231"/>
    </location>
</feature>
<gene>
    <name evidence="10" type="ORF">DES41_102867</name>
</gene>
<proteinExistence type="inferred from homology"/>
<dbReference type="EMBL" id="QPJK01000002">
    <property type="protein sequence ID" value="RCW74544.1"/>
    <property type="molecule type" value="Genomic_DNA"/>
</dbReference>
<keyword evidence="2" id="KW-0813">Transport</keyword>
<dbReference type="GO" id="GO:0005886">
    <property type="term" value="C:plasma membrane"/>
    <property type="evidence" value="ECO:0007669"/>
    <property type="project" value="UniProtKB-SubCell"/>
</dbReference>
<feature type="transmembrane region" description="Helical" evidence="9">
    <location>
        <begin position="12"/>
        <end position="31"/>
    </location>
</feature>
<dbReference type="AlphaFoldDB" id="A0A368Y8L8"/>
<feature type="transmembrane region" description="Helical" evidence="9">
    <location>
        <begin position="121"/>
        <end position="143"/>
    </location>
</feature>
<evidence type="ECO:0000256" key="8">
    <source>
        <dbReference type="ARBA" id="ARBA00035655"/>
    </source>
</evidence>
<name>A0A368Y8L8_9BURK</name>
<dbReference type="Proteomes" id="UP000252884">
    <property type="component" value="Unassembled WGS sequence"/>
</dbReference>
<keyword evidence="7 9" id="KW-0472">Membrane</keyword>
<evidence type="ECO:0000256" key="4">
    <source>
        <dbReference type="ARBA" id="ARBA00022519"/>
    </source>
</evidence>
<feature type="transmembrane region" description="Helical" evidence="9">
    <location>
        <begin position="272"/>
        <end position="293"/>
    </location>
</feature>
<feature type="transmembrane region" description="Helical" evidence="9">
    <location>
        <begin position="52"/>
        <end position="75"/>
    </location>
</feature>
<organism evidence="10 11">
    <name type="scientific">Pseudorhodoferax soli</name>
    <dbReference type="NCBI Taxonomy" id="545864"/>
    <lineage>
        <taxon>Bacteria</taxon>
        <taxon>Pseudomonadati</taxon>
        <taxon>Pseudomonadota</taxon>
        <taxon>Betaproteobacteria</taxon>
        <taxon>Burkholderiales</taxon>
        <taxon>Comamonadaceae</taxon>
    </lineage>
</organism>
<evidence type="ECO:0000256" key="3">
    <source>
        <dbReference type="ARBA" id="ARBA00022475"/>
    </source>
</evidence>
<evidence type="ECO:0000256" key="9">
    <source>
        <dbReference type="SAM" id="Phobius"/>
    </source>
</evidence>
<feature type="transmembrane region" description="Helical" evidence="9">
    <location>
        <begin position="314"/>
        <end position="334"/>
    </location>
</feature>
<dbReference type="InterPro" id="IPR007272">
    <property type="entry name" value="Sulf_transp_TsuA/YedE"/>
</dbReference>
<feature type="transmembrane region" description="Helical" evidence="9">
    <location>
        <begin position="340"/>
        <end position="363"/>
    </location>
</feature>
<comment type="subcellular location">
    <subcellularLocation>
        <location evidence="1">Cell inner membrane</location>
        <topology evidence="1">Multi-pass membrane protein</topology>
    </subcellularLocation>
</comment>
<dbReference type="OrthoDB" id="9794165at2"/>
<evidence type="ECO:0000256" key="7">
    <source>
        <dbReference type="ARBA" id="ARBA00023136"/>
    </source>
</evidence>
<keyword evidence="4" id="KW-0997">Cell inner membrane</keyword>
<dbReference type="Pfam" id="PF04143">
    <property type="entry name" value="Sulf_transp"/>
    <property type="match status" value="1"/>
</dbReference>
<feature type="transmembrane region" description="Helical" evidence="9">
    <location>
        <begin position="87"/>
        <end position="109"/>
    </location>
</feature>
<evidence type="ECO:0000256" key="2">
    <source>
        <dbReference type="ARBA" id="ARBA00022448"/>
    </source>
</evidence>
<accession>A0A368Y8L8</accession>